<dbReference type="Proteomes" id="UP000011599">
    <property type="component" value="Unassembled WGS sequence"/>
</dbReference>
<proteinExistence type="predicted"/>
<comment type="caution">
    <text evidence="3">The sequence shown here is derived from an EMBL/GenBank/DDBJ whole genome shotgun (WGS) entry which is preliminary data.</text>
</comment>
<dbReference type="STRING" id="1114856.GCA_000383975_04428"/>
<dbReference type="EMBL" id="AOHW01000040">
    <property type="protein sequence ID" value="ELY39022.1"/>
    <property type="molecule type" value="Genomic_DNA"/>
</dbReference>
<evidence type="ECO:0000313" key="4">
    <source>
        <dbReference type="Proteomes" id="UP000011599"/>
    </source>
</evidence>
<keyword evidence="4" id="KW-1185">Reference proteome</keyword>
<accession>L9VPY7</accession>
<keyword evidence="2" id="KW-0472">Membrane</keyword>
<evidence type="ECO:0000256" key="2">
    <source>
        <dbReference type="SAM" id="Phobius"/>
    </source>
</evidence>
<reference evidence="3 4" key="1">
    <citation type="journal article" date="2014" name="PLoS Genet.">
        <title>Phylogenetically driven sequencing of extremely halophilic archaea reveals strategies for static and dynamic osmo-response.</title>
        <authorList>
            <person name="Becker E.A."/>
            <person name="Seitzer P.M."/>
            <person name="Tritt A."/>
            <person name="Larsen D."/>
            <person name="Krusor M."/>
            <person name="Yao A.I."/>
            <person name="Wu D."/>
            <person name="Madern D."/>
            <person name="Eisen J.A."/>
            <person name="Darling A.E."/>
            <person name="Facciotti M.T."/>
        </authorList>
    </citation>
    <scope>NUCLEOTIDE SEQUENCE [LARGE SCALE GENOMIC DNA]</scope>
    <source>
        <strain evidence="3 4">GA33</strain>
    </source>
</reference>
<gene>
    <name evidence="3" type="ORF">C496_16562</name>
</gene>
<sequence length="61" mass="7044">MKLLSRFVGTTDEPSAHSVDRSEPTDQSKSRRTKFLQGAVVFIVMFVTLWWLLSRGEERSE</sequence>
<feature type="region of interest" description="Disordered" evidence="1">
    <location>
        <begin position="1"/>
        <end position="31"/>
    </location>
</feature>
<dbReference type="PATRIC" id="fig|1114856.3.peg.3425"/>
<dbReference type="AlphaFoldDB" id="L9VPY7"/>
<evidence type="ECO:0000256" key="1">
    <source>
        <dbReference type="SAM" id="MobiDB-lite"/>
    </source>
</evidence>
<evidence type="ECO:0000313" key="3">
    <source>
        <dbReference type="EMBL" id="ELY39022.1"/>
    </source>
</evidence>
<organism evidence="3 4">
    <name type="scientific">Natronorubrum tibetense GA33</name>
    <dbReference type="NCBI Taxonomy" id="1114856"/>
    <lineage>
        <taxon>Archaea</taxon>
        <taxon>Methanobacteriati</taxon>
        <taxon>Methanobacteriota</taxon>
        <taxon>Stenosarchaea group</taxon>
        <taxon>Halobacteria</taxon>
        <taxon>Halobacteriales</taxon>
        <taxon>Natrialbaceae</taxon>
        <taxon>Natronorubrum</taxon>
    </lineage>
</organism>
<keyword evidence="2" id="KW-1133">Transmembrane helix</keyword>
<keyword evidence="2" id="KW-0812">Transmembrane</keyword>
<protein>
    <submittedName>
        <fullName evidence="3">Uncharacterized protein</fullName>
    </submittedName>
</protein>
<feature type="compositionally biased region" description="Basic and acidic residues" evidence="1">
    <location>
        <begin position="14"/>
        <end position="29"/>
    </location>
</feature>
<name>L9VPY7_9EURY</name>
<feature type="transmembrane region" description="Helical" evidence="2">
    <location>
        <begin position="35"/>
        <end position="53"/>
    </location>
</feature>